<evidence type="ECO:0000313" key="2">
    <source>
        <dbReference type="EMBL" id="GES29886.1"/>
    </source>
</evidence>
<feature type="chain" id="PRO_5023862763" description="Right handed beta helix domain-containing protein" evidence="1">
    <location>
        <begin position="30"/>
        <end position="227"/>
    </location>
</feature>
<organism evidence="2 3">
    <name type="scientific">Streptomyces angustmyceticus</name>
    <dbReference type="NCBI Taxonomy" id="285578"/>
    <lineage>
        <taxon>Bacteria</taxon>
        <taxon>Bacillati</taxon>
        <taxon>Actinomycetota</taxon>
        <taxon>Actinomycetes</taxon>
        <taxon>Kitasatosporales</taxon>
        <taxon>Streptomycetaceae</taxon>
        <taxon>Streptomyces</taxon>
    </lineage>
</organism>
<gene>
    <name evidence="2" type="ORF">San01_23730</name>
</gene>
<keyword evidence="3" id="KW-1185">Reference proteome</keyword>
<keyword evidence="1" id="KW-0732">Signal</keyword>
<dbReference type="RefSeq" id="WP_223660286.1">
    <property type="nucleotide sequence ID" value="NZ_BLAG01000007.1"/>
</dbReference>
<dbReference type="AlphaFoldDB" id="A0A5J4LEQ0"/>
<accession>A0A5J4LEQ0</accession>
<comment type="caution">
    <text evidence="2">The sequence shown here is derived from an EMBL/GenBank/DDBJ whole genome shotgun (WGS) entry which is preliminary data.</text>
</comment>
<proteinExistence type="predicted"/>
<dbReference type="SUPFAM" id="SSF51126">
    <property type="entry name" value="Pectin lyase-like"/>
    <property type="match status" value="1"/>
</dbReference>
<dbReference type="EMBL" id="BLAG01000007">
    <property type="protein sequence ID" value="GES29886.1"/>
    <property type="molecule type" value="Genomic_DNA"/>
</dbReference>
<dbReference type="Proteomes" id="UP000325598">
    <property type="component" value="Unassembled WGS sequence"/>
</dbReference>
<protein>
    <recommendedName>
        <fullName evidence="4">Right handed beta helix domain-containing protein</fullName>
    </recommendedName>
</protein>
<dbReference type="GeneID" id="96755737"/>
<feature type="signal peptide" evidence="1">
    <location>
        <begin position="1"/>
        <end position="29"/>
    </location>
</feature>
<sequence length="227" mass="21436">MRALHVLRTLVAAGVVPLALVCAGPDARAASPVLVACGESALVDAINTANASGGGSLILAPLCTYALTSAHSPGGAGQAAGLPNITTPISMAGLGTQITRASSAPAFRIFEVDGPSQVPSANGQLSIASVTISGGDAGLGVGGGIANLGGTVALTGTTVRDSKGSYGGGIYTDGALTLTGSSVTANTAGVNGGGIFTNAGAVTLIGSVVVGNTPSNCGALPPVAPAC</sequence>
<name>A0A5J4LEQ0_9ACTN</name>
<dbReference type="InterPro" id="IPR011050">
    <property type="entry name" value="Pectin_lyase_fold/virulence"/>
</dbReference>
<evidence type="ECO:0008006" key="4">
    <source>
        <dbReference type="Google" id="ProtNLM"/>
    </source>
</evidence>
<reference evidence="2 3" key="1">
    <citation type="submission" date="2019-10" db="EMBL/GenBank/DDBJ databases">
        <title>Whole genome shotgun sequence of Streptomyces angustmyceticus NBRC 3934.</title>
        <authorList>
            <person name="Hosoyama A."/>
            <person name="Ichikawa N."/>
            <person name="Kimura A."/>
            <person name="Kitahashi Y."/>
            <person name="Komaki H."/>
            <person name="Uohara A."/>
        </authorList>
    </citation>
    <scope>NUCLEOTIDE SEQUENCE [LARGE SCALE GENOMIC DNA]</scope>
    <source>
        <strain evidence="2 3">NBRC 3934</strain>
    </source>
</reference>
<evidence type="ECO:0000256" key="1">
    <source>
        <dbReference type="SAM" id="SignalP"/>
    </source>
</evidence>
<evidence type="ECO:0000313" key="3">
    <source>
        <dbReference type="Proteomes" id="UP000325598"/>
    </source>
</evidence>